<dbReference type="InterPro" id="IPR002725">
    <property type="entry name" value="YgjP-like_metallopeptidase"/>
</dbReference>
<evidence type="ECO:0000259" key="1">
    <source>
        <dbReference type="Pfam" id="PF01863"/>
    </source>
</evidence>
<dbReference type="CDD" id="cd07344">
    <property type="entry name" value="M48_yhfN_like"/>
    <property type="match status" value="1"/>
</dbReference>
<dbReference type="Gene3D" id="3.30.2010.10">
    <property type="entry name" value="Metalloproteases ('zincins'), catalytic domain"/>
    <property type="match status" value="1"/>
</dbReference>
<accession>A0A2R5G453</accession>
<dbReference type="EMBL" id="BDUD01000002">
    <property type="protein sequence ID" value="GBG23223.1"/>
    <property type="molecule type" value="Genomic_DNA"/>
</dbReference>
<sequence>MRLWHGKLEVSTHQRENSKQVENLVKRWYRERAQQIYLERYQHCIRLVAQYGIQHERGFELRTMHKRWGSCTKEGKIILNPLLVSAPKDCIDYVGVAEKKEKVTVSRLSDQRKIFRCKS</sequence>
<proteinExistence type="predicted"/>
<gene>
    <name evidence="2" type="ORF">NIES4072_69350</name>
</gene>
<organism evidence="2 3">
    <name type="scientific">Nostoc commune NIES-4072</name>
    <dbReference type="NCBI Taxonomy" id="2005467"/>
    <lineage>
        <taxon>Bacteria</taxon>
        <taxon>Bacillati</taxon>
        <taxon>Cyanobacteriota</taxon>
        <taxon>Cyanophyceae</taxon>
        <taxon>Nostocales</taxon>
        <taxon>Nostocaceae</taxon>
        <taxon>Nostoc</taxon>
    </lineage>
</organism>
<evidence type="ECO:0000313" key="2">
    <source>
        <dbReference type="EMBL" id="GBG23223.1"/>
    </source>
</evidence>
<protein>
    <recommendedName>
        <fullName evidence="1">YgjP-like metallopeptidase domain-containing protein</fullName>
    </recommendedName>
</protein>
<reference evidence="2 3" key="1">
    <citation type="submission" date="2017-06" db="EMBL/GenBank/DDBJ databases">
        <title>Genome sequencing of cyanobaciteial culture collection at National Institute for Environmental Studies (NIES).</title>
        <authorList>
            <person name="Hirose Y."/>
            <person name="Shimura Y."/>
            <person name="Fujisawa T."/>
            <person name="Nakamura Y."/>
            <person name="Kawachi M."/>
        </authorList>
    </citation>
    <scope>NUCLEOTIDE SEQUENCE [LARGE SCALE GENOMIC DNA]</scope>
    <source>
        <strain evidence="2 3">NIES-4072</strain>
    </source>
</reference>
<evidence type="ECO:0000313" key="3">
    <source>
        <dbReference type="Proteomes" id="UP000245124"/>
    </source>
</evidence>
<keyword evidence="3" id="KW-1185">Reference proteome</keyword>
<dbReference type="AlphaFoldDB" id="A0A2R5G453"/>
<comment type="caution">
    <text evidence="2">The sequence shown here is derived from an EMBL/GenBank/DDBJ whole genome shotgun (WGS) entry which is preliminary data.</text>
</comment>
<dbReference type="Pfam" id="PF01863">
    <property type="entry name" value="YgjP-like"/>
    <property type="match status" value="1"/>
</dbReference>
<feature type="domain" description="YgjP-like metallopeptidase" evidence="1">
    <location>
        <begin position="8"/>
        <end position="95"/>
    </location>
</feature>
<name>A0A2R5G453_NOSCO</name>
<dbReference type="Proteomes" id="UP000245124">
    <property type="component" value="Unassembled WGS sequence"/>
</dbReference>